<feature type="transmembrane region" description="Helical" evidence="1">
    <location>
        <begin position="12"/>
        <end position="29"/>
    </location>
</feature>
<keyword evidence="1" id="KW-0472">Membrane</keyword>
<proteinExistence type="predicted"/>
<evidence type="ECO:0000256" key="1">
    <source>
        <dbReference type="SAM" id="Phobius"/>
    </source>
</evidence>
<keyword evidence="3" id="KW-1185">Reference proteome</keyword>
<organism evidence="2 3">
    <name type="scientific">Setaria viridis</name>
    <name type="common">Green bristlegrass</name>
    <name type="synonym">Setaria italica subsp. viridis</name>
    <dbReference type="NCBI Taxonomy" id="4556"/>
    <lineage>
        <taxon>Eukaryota</taxon>
        <taxon>Viridiplantae</taxon>
        <taxon>Streptophyta</taxon>
        <taxon>Embryophyta</taxon>
        <taxon>Tracheophyta</taxon>
        <taxon>Spermatophyta</taxon>
        <taxon>Magnoliopsida</taxon>
        <taxon>Liliopsida</taxon>
        <taxon>Poales</taxon>
        <taxon>Poaceae</taxon>
        <taxon>PACMAD clade</taxon>
        <taxon>Panicoideae</taxon>
        <taxon>Panicodae</taxon>
        <taxon>Paniceae</taxon>
        <taxon>Cenchrinae</taxon>
        <taxon>Setaria</taxon>
    </lineage>
</organism>
<dbReference type="EMBL" id="CM016558">
    <property type="protein sequence ID" value="TKW03372.1"/>
    <property type="molecule type" value="Genomic_DNA"/>
</dbReference>
<evidence type="ECO:0000313" key="2">
    <source>
        <dbReference type="EMBL" id="TKW03372.1"/>
    </source>
</evidence>
<accession>A0A4U6TND1</accession>
<protein>
    <submittedName>
        <fullName evidence="2">Uncharacterized protein</fullName>
    </submittedName>
</protein>
<reference evidence="2" key="1">
    <citation type="submission" date="2019-03" db="EMBL/GenBank/DDBJ databases">
        <title>WGS assembly of Setaria viridis.</title>
        <authorList>
            <person name="Huang P."/>
            <person name="Jenkins J."/>
            <person name="Grimwood J."/>
            <person name="Barry K."/>
            <person name="Healey A."/>
            <person name="Mamidi S."/>
            <person name="Sreedasyam A."/>
            <person name="Shu S."/>
            <person name="Feldman M."/>
            <person name="Wu J."/>
            <person name="Yu Y."/>
            <person name="Chen C."/>
            <person name="Johnson J."/>
            <person name="Rokhsar D."/>
            <person name="Baxter I."/>
            <person name="Schmutz J."/>
            <person name="Brutnell T."/>
            <person name="Kellogg E."/>
        </authorList>
    </citation>
    <scope>NUCLEOTIDE SEQUENCE [LARGE SCALE GENOMIC DNA]</scope>
</reference>
<keyword evidence="1" id="KW-1133">Transmembrane helix</keyword>
<sequence>MVLASKPSLGNTFYFLLLWQLLAFISLVSDNTGRKQLQKTIKDSPAKLSKLIDSKMMMPA</sequence>
<evidence type="ECO:0000313" key="3">
    <source>
        <dbReference type="Proteomes" id="UP000298652"/>
    </source>
</evidence>
<keyword evidence="1" id="KW-0812">Transmembrane</keyword>
<dbReference type="Proteomes" id="UP000298652">
    <property type="component" value="Chromosome 7"/>
</dbReference>
<name>A0A4U6TND1_SETVI</name>
<dbReference type="AlphaFoldDB" id="A0A4U6TND1"/>
<gene>
    <name evidence="2" type="ORF">SEVIR_7G019510v2</name>
</gene>
<dbReference type="Gramene" id="TKW03372">
    <property type="protein sequence ID" value="TKW03372"/>
    <property type="gene ID" value="SEVIR_7G019510v2"/>
</dbReference>